<dbReference type="EMBL" id="JWIR02000018">
    <property type="protein sequence ID" value="KKB41874.1"/>
    <property type="molecule type" value="Genomic_DNA"/>
</dbReference>
<comment type="caution">
    <text evidence="2">The sequence shown here is derived from an EMBL/GenBank/DDBJ whole genome shotgun (WGS) entry which is preliminary data.</text>
</comment>
<evidence type="ECO:0000313" key="2">
    <source>
        <dbReference type="EMBL" id="KKB41874.1"/>
    </source>
</evidence>
<dbReference type="AlphaFoldDB" id="A0A0F5I8B4"/>
<accession>A0A0F5I8B4</accession>
<feature type="transmembrane region" description="Helical" evidence="1">
    <location>
        <begin position="20"/>
        <end position="40"/>
    </location>
</feature>
<dbReference type="OrthoDB" id="1649278at2"/>
<proteinExistence type="predicted"/>
<dbReference type="NCBIfam" id="TIGR02832">
    <property type="entry name" value="spo_yunB"/>
    <property type="match status" value="1"/>
</dbReference>
<evidence type="ECO:0008006" key="4">
    <source>
        <dbReference type="Google" id="ProtNLM"/>
    </source>
</evidence>
<dbReference type="InterPro" id="IPR014197">
    <property type="entry name" value="Sporulation_prot_YunB"/>
</dbReference>
<gene>
    <name evidence="2" type="ORF">QY95_00492</name>
</gene>
<name>A0A0F5I8B4_BACTR</name>
<dbReference type="RefSeq" id="WP_040036356.1">
    <property type="nucleotide sequence ID" value="NZ_JWIQ02000006.1"/>
</dbReference>
<organism evidence="2 3">
    <name type="scientific">Bacillus thermotolerans</name>
    <name type="common">Quasibacillus thermotolerans</name>
    <dbReference type="NCBI Taxonomy" id="1221996"/>
    <lineage>
        <taxon>Bacteria</taxon>
        <taxon>Bacillati</taxon>
        <taxon>Bacillota</taxon>
        <taxon>Bacilli</taxon>
        <taxon>Bacillales</taxon>
        <taxon>Bacillaceae</taxon>
        <taxon>Bacillus</taxon>
    </lineage>
</organism>
<sequence length="252" mass="27793">MHLAARRKWKAKRGPLPLRYVFLITFFLFVFSTAGSLWVINENVKPVLMDYARAETKKIAALVINKAINKKVASVMDINDIIETDPDNPGTTKLNAKIINRVMAETTNLVQMNLKEAEKGNLESLELLSDVDIETEESESEEGIVYSIPLGQVTNNALLGNLGPKIPIRFHAIGEVTSNVKSNVEPYGINNAYVEVYIQVEVNVQIIVPFATEMTTVVQDIPVAMGMIQGDVPNFYNGGGDMSPSIEIPSNN</sequence>
<evidence type="ECO:0000313" key="3">
    <source>
        <dbReference type="Proteomes" id="UP000031563"/>
    </source>
</evidence>
<dbReference type="Pfam" id="PF09560">
    <property type="entry name" value="Spore_YunB"/>
    <property type="match status" value="1"/>
</dbReference>
<dbReference type="Proteomes" id="UP000031563">
    <property type="component" value="Unassembled WGS sequence"/>
</dbReference>
<keyword evidence="3" id="KW-1185">Reference proteome</keyword>
<keyword evidence="1" id="KW-1133">Transmembrane helix</keyword>
<keyword evidence="1" id="KW-0472">Membrane</keyword>
<dbReference type="PIRSF" id="PIRSF021383">
    <property type="entry name" value="YunB"/>
    <property type="match status" value="1"/>
</dbReference>
<keyword evidence="1" id="KW-0812">Transmembrane</keyword>
<evidence type="ECO:0000256" key="1">
    <source>
        <dbReference type="SAM" id="Phobius"/>
    </source>
</evidence>
<reference evidence="2" key="1">
    <citation type="submission" date="2015-02" db="EMBL/GenBank/DDBJ databases">
        <title>Genome Assembly of Bacillaceae bacterium MTCC 8252.</title>
        <authorList>
            <person name="Verma A."/>
            <person name="Khatri I."/>
            <person name="Mual P."/>
            <person name="Subramanian S."/>
            <person name="Krishnamurthi S."/>
        </authorList>
    </citation>
    <scope>NUCLEOTIDE SEQUENCE [LARGE SCALE GENOMIC DNA]</scope>
    <source>
        <strain evidence="2">MTCC 8252</strain>
    </source>
</reference>
<protein>
    <recommendedName>
        <fullName evidence="4">Sporulation protein YunB</fullName>
    </recommendedName>
</protein>
<dbReference type="STRING" id="1221996.QY95_00492"/>